<name>A0A1N5SIJ9_9ARCH</name>
<feature type="transmembrane region" description="Helical" evidence="1">
    <location>
        <begin position="31"/>
        <end position="49"/>
    </location>
</feature>
<reference evidence="3" key="3">
    <citation type="submission" date="2016-06" db="EMBL/GenBank/DDBJ databases">
        <authorList>
            <person name="Olsen C.W."/>
            <person name="Carey S."/>
            <person name="Hinshaw L."/>
            <person name="Karasin A.I."/>
        </authorList>
    </citation>
    <scope>NUCLEOTIDE SEQUENCE [LARGE SCALE GENOMIC DNA]</scope>
    <source>
        <strain evidence="3">PM4</strain>
    </source>
</reference>
<evidence type="ECO:0000313" key="4">
    <source>
        <dbReference type="Proteomes" id="UP000187822"/>
    </source>
</evidence>
<organism evidence="2 5">
    <name type="scientific">Cuniculiplasma divulgatum</name>
    <dbReference type="NCBI Taxonomy" id="1673428"/>
    <lineage>
        <taxon>Archaea</taxon>
        <taxon>Methanobacteriati</taxon>
        <taxon>Thermoplasmatota</taxon>
        <taxon>Thermoplasmata</taxon>
        <taxon>Thermoplasmatales</taxon>
        <taxon>Cuniculiplasmataceae</taxon>
        <taxon>Cuniculiplasma</taxon>
    </lineage>
</organism>
<dbReference type="AlphaFoldDB" id="A0A1N5SIJ9"/>
<keyword evidence="4" id="KW-1185">Reference proteome</keyword>
<dbReference type="EMBL" id="LT671858">
    <property type="protein sequence ID" value="SIM35759.1"/>
    <property type="molecule type" value="Genomic_DNA"/>
</dbReference>
<evidence type="ECO:0000313" key="2">
    <source>
        <dbReference type="EMBL" id="SIM35759.1"/>
    </source>
</evidence>
<dbReference type="Proteomes" id="UP000195607">
    <property type="component" value="Chromosome I"/>
</dbReference>
<evidence type="ECO:0000313" key="5">
    <source>
        <dbReference type="Proteomes" id="UP000195607"/>
    </source>
</evidence>
<keyword evidence="1" id="KW-0812">Transmembrane</keyword>
<proteinExistence type="predicted"/>
<evidence type="ECO:0000313" key="3">
    <source>
        <dbReference type="EMBL" id="SJK84097.1"/>
    </source>
</evidence>
<accession>A0A1N5SIJ9</accession>
<feature type="transmembrane region" description="Helical" evidence="1">
    <location>
        <begin position="7"/>
        <end position="25"/>
    </location>
</feature>
<dbReference type="KEGG" id="cdiv:CPM_0205"/>
<reference evidence="2 5" key="1">
    <citation type="submission" date="2016-04" db="EMBL/GenBank/DDBJ databases">
        <authorList>
            <person name="Evans L.H."/>
            <person name="Alamgir A."/>
            <person name="Owens N."/>
            <person name="Weber N.D."/>
            <person name="Virtaneva K."/>
            <person name="Barbian K."/>
            <person name="Babar A."/>
            <person name="Rosenke K."/>
        </authorList>
    </citation>
    <scope>NUCLEOTIDE SEQUENCE [LARGE SCALE GENOMIC DNA]</scope>
    <source>
        <strain evidence="2">S5</strain>
        <strain evidence="5">S5(T) (JCM 30642 \VKM B-2941)</strain>
    </source>
</reference>
<dbReference type="GeneID" id="41587542"/>
<keyword evidence="1" id="KW-1133">Transmembrane helix</keyword>
<dbReference type="STRING" id="1673428.CPM_0205"/>
<keyword evidence="1" id="KW-0472">Membrane</keyword>
<sequence length="64" mass="7596">MNWKEFISGIILYFLPIAIFVVSIFVIPNALWVAISIIWIFTSLFYKLLTLPDSQERRERNNSF</sequence>
<reference evidence="4" key="2">
    <citation type="submission" date="2016-06" db="EMBL/GenBank/DDBJ databases">
        <authorList>
            <person name="Toshchakov V.S."/>
        </authorList>
    </citation>
    <scope>NUCLEOTIDE SEQUENCE [LARGE SCALE GENOMIC DNA]</scope>
    <source>
        <strain>PM4 (JCM 30641</strain>
        <strain evidence="4">\VKM B-2940)</strain>
    </source>
</reference>
<dbReference type="Proteomes" id="UP000187822">
    <property type="component" value="Chromosome I"/>
</dbReference>
<protein>
    <submittedName>
        <fullName evidence="2">Membrane protein</fullName>
    </submittedName>
</protein>
<evidence type="ECO:0000256" key="1">
    <source>
        <dbReference type="SAM" id="Phobius"/>
    </source>
</evidence>
<dbReference type="EMBL" id="LT719092">
    <property type="protein sequence ID" value="SJK84097.1"/>
    <property type="molecule type" value="Genomic_DNA"/>
</dbReference>
<gene>
    <name evidence="3" type="ORF">CPM_0205</name>
    <name evidence="2" type="ORF">CSP5_0239</name>
</gene>
<dbReference type="RefSeq" id="WP_077075842.1">
    <property type="nucleotide sequence ID" value="NZ_LT671858.1"/>
</dbReference>